<protein>
    <submittedName>
        <fullName evidence="2">Uncharacterized protein</fullName>
    </submittedName>
</protein>
<feature type="compositionally biased region" description="Polar residues" evidence="1">
    <location>
        <begin position="23"/>
        <end position="34"/>
    </location>
</feature>
<feature type="non-terminal residue" evidence="2">
    <location>
        <position position="1"/>
    </location>
</feature>
<proteinExistence type="predicted"/>
<evidence type="ECO:0000313" key="2">
    <source>
        <dbReference type="EMBL" id="MEQ2295716.1"/>
    </source>
</evidence>
<reference evidence="2 3" key="1">
    <citation type="submission" date="2021-06" db="EMBL/GenBank/DDBJ databases">
        <authorList>
            <person name="Palmer J.M."/>
        </authorList>
    </citation>
    <scope>NUCLEOTIDE SEQUENCE [LARGE SCALE GENOMIC DNA]</scope>
    <source>
        <strain evidence="2 3">AS_MEX2019</strain>
        <tissue evidence="2">Muscle</tissue>
    </source>
</reference>
<dbReference type="EMBL" id="JAHRIP010038916">
    <property type="protein sequence ID" value="MEQ2295716.1"/>
    <property type="molecule type" value="Genomic_DNA"/>
</dbReference>
<comment type="caution">
    <text evidence="2">The sequence shown here is derived from an EMBL/GenBank/DDBJ whole genome shotgun (WGS) entry which is preliminary data.</text>
</comment>
<sequence length="102" mass="11354">RVTGKLVPISSSLWAGGVVHPGQVTSPSQGNTPKGNLERPINLTGMSLDCGRKPEYLVRTHACTGRTYKLHAERSPARYRTQDLLAARQQCYQLRHRAFPNQ</sequence>
<gene>
    <name evidence="2" type="ORF">AMECASPLE_017348</name>
</gene>
<evidence type="ECO:0000313" key="3">
    <source>
        <dbReference type="Proteomes" id="UP001469553"/>
    </source>
</evidence>
<organism evidence="2 3">
    <name type="scientific">Ameca splendens</name>
    <dbReference type="NCBI Taxonomy" id="208324"/>
    <lineage>
        <taxon>Eukaryota</taxon>
        <taxon>Metazoa</taxon>
        <taxon>Chordata</taxon>
        <taxon>Craniata</taxon>
        <taxon>Vertebrata</taxon>
        <taxon>Euteleostomi</taxon>
        <taxon>Actinopterygii</taxon>
        <taxon>Neopterygii</taxon>
        <taxon>Teleostei</taxon>
        <taxon>Neoteleostei</taxon>
        <taxon>Acanthomorphata</taxon>
        <taxon>Ovalentaria</taxon>
        <taxon>Atherinomorphae</taxon>
        <taxon>Cyprinodontiformes</taxon>
        <taxon>Goodeidae</taxon>
        <taxon>Ameca</taxon>
    </lineage>
</organism>
<keyword evidence="3" id="KW-1185">Reference proteome</keyword>
<evidence type="ECO:0000256" key="1">
    <source>
        <dbReference type="SAM" id="MobiDB-lite"/>
    </source>
</evidence>
<accession>A0ABV0YPR3</accession>
<name>A0ABV0YPR3_9TELE</name>
<dbReference type="Proteomes" id="UP001469553">
    <property type="component" value="Unassembled WGS sequence"/>
</dbReference>
<feature type="region of interest" description="Disordered" evidence="1">
    <location>
        <begin position="18"/>
        <end position="40"/>
    </location>
</feature>